<evidence type="ECO:0000259" key="13">
    <source>
        <dbReference type="PROSITE" id="PS50893"/>
    </source>
</evidence>
<keyword evidence="8" id="KW-0067">ATP-binding</keyword>
<feature type="domain" description="ABC transporter" evidence="13">
    <location>
        <begin position="330"/>
        <end position="580"/>
    </location>
</feature>
<dbReference type="InterPro" id="IPR017871">
    <property type="entry name" value="ABC_transporter-like_CS"/>
</dbReference>
<dbReference type="InterPro" id="IPR003593">
    <property type="entry name" value="AAA+_ATPase"/>
</dbReference>
<feature type="transmembrane region" description="Helical" evidence="11">
    <location>
        <begin position="264"/>
        <end position="286"/>
    </location>
</feature>
<dbReference type="Pfam" id="PF00005">
    <property type="entry name" value="ABC_tran"/>
    <property type="match status" value="1"/>
</dbReference>
<dbReference type="InterPro" id="IPR035906">
    <property type="entry name" value="MetI-like_sf"/>
</dbReference>
<keyword evidence="7" id="KW-0547">Nucleotide-binding</keyword>
<feature type="transmembrane region" description="Helical" evidence="11">
    <location>
        <begin position="99"/>
        <end position="121"/>
    </location>
</feature>
<dbReference type="InterPro" id="IPR050388">
    <property type="entry name" value="ABC_Ni/Peptide_Import"/>
</dbReference>
<evidence type="ECO:0000256" key="5">
    <source>
        <dbReference type="ARBA" id="ARBA00022475"/>
    </source>
</evidence>
<reference evidence="15 16" key="1">
    <citation type="submission" date="2023-10" db="EMBL/GenBank/DDBJ databases">
        <title>Characterization of rhizosphere-enriched actinobacteria from wheat plants lab-grown on chernevaya soil.</title>
        <authorList>
            <person name="Tikhonova E.N."/>
            <person name="Konopkin A."/>
            <person name="Kravchenko I.K."/>
        </authorList>
    </citation>
    <scope>NUCLEOTIDE SEQUENCE [LARGE SCALE GENOMIC DNA]</scope>
    <source>
        <strain evidence="15 16">RR29</strain>
    </source>
</reference>
<feature type="transmembrane region" description="Helical" evidence="11">
    <location>
        <begin position="133"/>
        <end position="153"/>
    </location>
</feature>
<dbReference type="SUPFAM" id="SSF52540">
    <property type="entry name" value="P-loop containing nucleoside triphosphate hydrolases"/>
    <property type="match status" value="1"/>
</dbReference>
<accession>A0ABU4F6J8</accession>
<dbReference type="PROSITE" id="PS00211">
    <property type="entry name" value="ABC_TRANSPORTER_1"/>
    <property type="match status" value="1"/>
</dbReference>
<feature type="region of interest" description="Disordered" evidence="12">
    <location>
        <begin position="610"/>
        <end position="634"/>
    </location>
</feature>
<dbReference type="SUPFAM" id="SSF161098">
    <property type="entry name" value="MetI-like"/>
    <property type="match status" value="1"/>
</dbReference>
<dbReference type="SMART" id="SM00382">
    <property type="entry name" value="AAA"/>
    <property type="match status" value="1"/>
</dbReference>
<feature type="transmembrane region" description="Helical" evidence="11">
    <location>
        <begin position="159"/>
        <end position="177"/>
    </location>
</feature>
<comment type="caution">
    <text evidence="15">The sequence shown here is derived from an EMBL/GenBank/DDBJ whole genome shotgun (WGS) entry which is preliminary data.</text>
</comment>
<gene>
    <name evidence="15" type="ORF">R5A26_09510</name>
</gene>
<feature type="region of interest" description="Disordered" evidence="12">
    <location>
        <begin position="294"/>
        <end position="318"/>
    </location>
</feature>
<dbReference type="InterPro" id="IPR003439">
    <property type="entry name" value="ABC_transporter-like_ATP-bd"/>
</dbReference>
<comment type="similarity">
    <text evidence="11">Belongs to the binding-protein-dependent transport system permease family.</text>
</comment>
<dbReference type="InterPro" id="IPR027417">
    <property type="entry name" value="P-loop_NTPase"/>
</dbReference>
<keyword evidence="6 11" id="KW-0812">Transmembrane</keyword>
<evidence type="ECO:0000256" key="7">
    <source>
        <dbReference type="ARBA" id="ARBA00022741"/>
    </source>
</evidence>
<evidence type="ECO:0000256" key="6">
    <source>
        <dbReference type="ARBA" id="ARBA00022692"/>
    </source>
</evidence>
<evidence type="ECO:0000256" key="9">
    <source>
        <dbReference type="ARBA" id="ARBA00022989"/>
    </source>
</evidence>
<dbReference type="Pfam" id="PF12911">
    <property type="entry name" value="OppC_N"/>
    <property type="match status" value="1"/>
</dbReference>
<sequence length="634" mass="66317">MKLPESDDTTVAVAPAVAVQGRAGILRRLLRNPVAVTCLALLALISLASLFAPLLTSQDPARSSLTDSLAPMSGKHPLGGDGVGRDVLARLLYGGRTSLLGALLAVAVAVVIGVPAGLVAGYYRKWFDAVSSWVSNLLMAVPAIIVLLVVMSAVGQNTYLAMAVFGVLMSPGVFRLIRASVISVREELYVDAARVSGLTDARIIRRHILPVVQAPTIIQGAQMLGLGIVIQSGLEFLGLGSATQASWGSMLNDAFGNIYTKPELMVWPGLALAVTVAAFGLLGNALRDALDGTAVTGRKPSRGATTRKPGADKKAPPVISEAQDADDALLVLEGLTVSYPTAQGEKTVVDGVSLTVRRGEVLGLVGESGSGKSQTAFAILGLLPREAQVATTRMVFEGTELGRLGRAAMNRYRGHRIAYVPQEPMSNLDPSFRIGAQLVEPVRRHLGLSAAEARTKTLGLLERVGISDPERVFRSYPHQISGGMAQRVLIAGAVSCEPDLLIADEPTTALDVTVQAEVLDLMRSLQSERNMGVILVTHDFGVVADLCDRVTVMQTGAVVESAPVAQLFADPQHPYTRMLLASTLEDAEPRSALSLSRTVSASAAGAVGIAGTTDPAGVTNSAGITNTGRQEGPA</sequence>
<feature type="compositionally biased region" description="Polar residues" evidence="12">
    <location>
        <begin position="618"/>
        <end position="634"/>
    </location>
</feature>
<feature type="transmembrane region" description="Helical" evidence="11">
    <location>
        <begin position="34"/>
        <end position="55"/>
    </location>
</feature>
<evidence type="ECO:0000256" key="4">
    <source>
        <dbReference type="ARBA" id="ARBA00022448"/>
    </source>
</evidence>
<dbReference type="RefSeq" id="WP_317770856.1">
    <property type="nucleotide sequence ID" value="NZ_JAWMAJ010000023.1"/>
</dbReference>
<evidence type="ECO:0000256" key="3">
    <source>
        <dbReference type="ARBA" id="ARBA00005417"/>
    </source>
</evidence>
<evidence type="ECO:0000256" key="10">
    <source>
        <dbReference type="ARBA" id="ARBA00023136"/>
    </source>
</evidence>
<comment type="similarity">
    <text evidence="3">Belongs to the ABC transporter superfamily.</text>
</comment>
<name>A0ABU4F6J8_9ACTN</name>
<proteinExistence type="inferred from homology"/>
<evidence type="ECO:0000256" key="1">
    <source>
        <dbReference type="ARBA" id="ARBA00004141"/>
    </source>
</evidence>
<dbReference type="Proteomes" id="UP001187346">
    <property type="component" value="Unassembled WGS sequence"/>
</dbReference>
<evidence type="ECO:0000256" key="8">
    <source>
        <dbReference type="ARBA" id="ARBA00022840"/>
    </source>
</evidence>
<evidence type="ECO:0000313" key="16">
    <source>
        <dbReference type="Proteomes" id="UP001187346"/>
    </source>
</evidence>
<dbReference type="CDD" id="cd06261">
    <property type="entry name" value="TM_PBP2"/>
    <property type="match status" value="1"/>
</dbReference>
<dbReference type="PROSITE" id="PS50928">
    <property type="entry name" value="ABC_TM1"/>
    <property type="match status" value="1"/>
</dbReference>
<dbReference type="Pfam" id="PF00528">
    <property type="entry name" value="BPD_transp_1"/>
    <property type="match status" value="1"/>
</dbReference>
<keyword evidence="4 11" id="KW-0813">Transport</keyword>
<protein>
    <submittedName>
        <fullName evidence="15">Dipeptide/oligopeptide/nickel ABC transporter permease/ATP-binding protein</fullName>
    </submittedName>
</protein>
<keyword evidence="9 11" id="KW-1133">Transmembrane helix</keyword>
<keyword evidence="10 11" id="KW-0472">Membrane</keyword>
<dbReference type="InterPro" id="IPR000515">
    <property type="entry name" value="MetI-like"/>
</dbReference>
<feature type="domain" description="ABC transmembrane type-1" evidence="14">
    <location>
        <begin position="95"/>
        <end position="283"/>
    </location>
</feature>
<evidence type="ECO:0000256" key="2">
    <source>
        <dbReference type="ARBA" id="ARBA00004202"/>
    </source>
</evidence>
<dbReference type="EMBL" id="JAWMAJ010000023">
    <property type="protein sequence ID" value="MDV7216190.1"/>
    <property type="molecule type" value="Genomic_DNA"/>
</dbReference>
<evidence type="ECO:0000259" key="14">
    <source>
        <dbReference type="PROSITE" id="PS50928"/>
    </source>
</evidence>
<dbReference type="InterPro" id="IPR025966">
    <property type="entry name" value="OppC_N"/>
</dbReference>
<dbReference type="PANTHER" id="PTHR43297">
    <property type="entry name" value="OLIGOPEPTIDE TRANSPORT ATP-BINDING PROTEIN APPD"/>
    <property type="match status" value="1"/>
</dbReference>
<dbReference type="PANTHER" id="PTHR43297:SF2">
    <property type="entry name" value="DIPEPTIDE TRANSPORT ATP-BINDING PROTEIN DPPD"/>
    <property type="match status" value="1"/>
</dbReference>
<dbReference type="CDD" id="cd03257">
    <property type="entry name" value="ABC_NikE_OppD_transporters"/>
    <property type="match status" value="1"/>
</dbReference>
<keyword evidence="16" id="KW-1185">Reference proteome</keyword>
<evidence type="ECO:0000256" key="11">
    <source>
        <dbReference type="RuleBase" id="RU363032"/>
    </source>
</evidence>
<dbReference type="Gene3D" id="3.40.50.300">
    <property type="entry name" value="P-loop containing nucleotide triphosphate hydrolases"/>
    <property type="match status" value="1"/>
</dbReference>
<dbReference type="PROSITE" id="PS50893">
    <property type="entry name" value="ABC_TRANSPORTER_2"/>
    <property type="match status" value="1"/>
</dbReference>
<evidence type="ECO:0000256" key="12">
    <source>
        <dbReference type="SAM" id="MobiDB-lite"/>
    </source>
</evidence>
<organism evidence="15 16">
    <name type="scientific">Streptomyces prunicolor</name>
    <dbReference type="NCBI Taxonomy" id="67348"/>
    <lineage>
        <taxon>Bacteria</taxon>
        <taxon>Bacillati</taxon>
        <taxon>Actinomycetota</taxon>
        <taxon>Actinomycetes</taxon>
        <taxon>Kitasatosporales</taxon>
        <taxon>Streptomycetaceae</taxon>
        <taxon>Streptomyces</taxon>
    </lineage>
</organism>
<dbReference type="Gene3D" id="1.10.3720.10">
    <property type="entry name" value="MetI-like"/>
    <property type="match status" value="1"/>
</dbReference>
<evidence type="ECO:0000313" key="15">
    <source>
        <dbReference type="EMBL" id="MDV7216190.1"/>
    </source>
</evidence>
<keyword evidence="5" id="KW-1003">Cell membrane</keyword>
<comment type="subcellular location">
    <subcellularLocation>
        <location evidence="11">Cell membrane</location>
        <topology evidence="11">Multi-pass membrane protein</topology>
    </subcellularLocation>
    <subcellularLocation>
        <location evidence="2">Cell membrane</location>
        <topology evidence="2">Peripheral membrane protein</topology>
    </subcellularLocation>
    <subcellularLocation>
        <location evidence="1">Membrane</location>
        <topology evidence="1">Multi-pass membrane protein</topology>
    </subcellularLocation>
</comment>